<dbReference type="EMBL" id="LCZI01000405">
    <property type="protein sequence ID" value="KKZ66788.1"/>
    <property type="molecule type" value="Genomic_DNA"/>
</dbReference>
<dbReference type="Gene3D" id="3.10.129.10">
    <property type="entry name" value="Hotdog Thioesterase"/>
    <property type="match status" value="1"/>
</dbReference>
<dbReference type="InterPro" id="IPR029069">
    <property type="entry name" value="HotDog_dom_sf"/>
</dbReference>
<evidence type="ECO:0000313" key="4">
    <source>
        <dbReference type="EMBL" id="KKZ66788.1"/>
    </source>
</evidence>
<dbReference type="PANTHER" id="PTHR21660:SF1">
    <property type="entry name" value="ACYL-COENZYME A THIOESTERASE 13"/>
    <property type="match status" value="1"/>
</dbReference>
<dbReference type="InterPro" id="IPR006683">
    <property type="entry name" value="Thioestr_dom"/>
</dbReference>
<name>A0A0G2I8D9_9EURO</name>
<dbReference type="InterPro" id="IPR003736">
    <property type="entry name" value="PAAI_dom"/>
</dbReference>
<dbReference type="SUPFAM" id="SSF54637">
    <property type="entry name" value="Thioesterase/thiol ester dehydrase-isomerase"/>
    <property type="match status" value="1"/>
</dbReference>
<accession>A0A0G2I8D9</accession>
<sequence length="155" mass="16824">MVPDQQETSWDKIQAFLETASNYPEDSSWGVACMKATKLIKVEPGTVEFEFTVTPQMCNPLGILHGGCTTTILDVLTSTAALTVPDNDNMVSTLSRTLSMTFLRPVPVGTTVRAVVRLVAAGKKFVHFTGNLLTMDGKVCASCVHDKAVWRTAML</sequence>
<evidence type="ECO:0000313" key="5">
    <source>
        <dbReference type="Proteomes" id="UP000034164"/>
    </source>
</evidence>
<comment type="similarity">
    <text evidence="1">Belongs to the thioesterase PaaI family.</text>
</comment>
<dbReference type="Pfam" id="PF03061">
    <property type="entry name" value="4HBT"/>
    <property type="match status" value="1"/>
</dbReference>
<evidence type="ECO:0000256" key="2">
    <source>
        <dbReference type="ARBA" id="ARBA00022801"/>
    </source>
</evidence>
<keyword evidence="2" id="KW-0378">Hydrolase</keyword>
<dbReference type="CDD" id="cd03443">
    <property type="entry name" value="PaaI_thioesterase"/>
    <property type="match status" value="1"/>
</dbReference>
<comment type="caution">
    <text evidence="4">The sequence shown here is derived from an EMBL/GenBank/DDBJ whole genome shotgun (WGS) entry which is preliminary data.</text>
</comment>
<evidence type="ECO:0000259" key="3">
    <source>
        <dbReference type="Pfam" id="PF03061"/>
    </source>
</evidence>
<dbReference type="GO" id="GO:0047617">
    <property type="term" value="F:fatty acyl-CoA hydrolase activity"/>
    <property type="evidence" value="ECO:0007669"/>
    <property type="project" value="InterPro"/>
</dbReference>
<dbReference type="AlphaFoldDB" id="A0A0G2I8D9"/>
<dbReference type="NCBIfam" id="TIGR00369">
    <property type="entry name" value="unchar_dom_1"/>
    <property type="match status" value="1"/>
</dbReference>
<dbReference type="InterPro" id="IPR039298">
    <property type="entry name" value="ACOT13"/>
</dbReference>
<dbReference type="VEuPathDB" id="FungiDB:EMCG_07526"/>
<organism evidence="4 5">
    <name type="scientific">[Emmonsia] crescens</name>
    <dbReference type="NCBI Taxonomy" id="73230"/>
    <lineage>
        <taxon>Eukaryota</taxon>
        <taxon>Fungi</taxon>
        <taxon>Dikarya</taxon>
        <taxon>Ascomycota</taxon>
        <taxon>Pezizomycotina</taxon>
        <taxon>Eurotiomycetes</taxon>
        <taxon>Eurotiomycetidae</taxon>
        <taxon>Onygenales</taxon>
        <taxon>Ajellomycetaceae</taxon>
        <taxon>Emergomyces</taxon>
    </lineage>
</organism>
<dbReference type="OrthoDB" id="2831072at2759"/>
<dbReference type="Proteomes" id="UP000034164">
    <property type="component" value="Unassembled WGS sequence"/>
</dbReference>
<reference evidence="5" key="1">
    <citation type="journal article" date="2015" name="PLoS Genet.">
        <title>The dynamic genome and transcriptome of the human fungal pathogen Blastomyces and close relative Emmonsia.</title>
        <authorList>
            <person name="Munoz J.F."/>
            <person name="Gauthier G.M."/>
            <person name="Desjardins C.A."/>
            <person name="Gallo J.E."/>
            <person name="Holder J."/>
            <person name="Sullivan T.D."/>
            <person name="Marty A.J."/>
            <person name="Carmen J.C."/>
            <person name="Chen Z."/>
            <person name="Ding L."/>
            <person name="Gujja S."/>
            <person name="Magrini V."/>
            <person name="Misas E."/>
            <person name="Mitreva M."/>
            <person name="Priest M."/>
            <person name="Saif S."/>
            <person name="Whiston E.A."/>
            <person name="Young S."/>
            <person name="Zeng Q."/>
            <person name="Goldman W.E."/>
            <person name="Mardis E.R."/>
            <person name="Taylor J.W."/>
            <person name="McEwen J.G."/>
            <person name="Clay O.K."/>
            <person name="Klein B.S."/>
            <person name="Cuomo C.A."/>
        </authorList>
    </citation>
    <scope>NUCLEOTIDE SEQUENCE [LARGE SCALE GENOMIC DNA]</scope>
    <source>
        <strain evidence="5">UAMH 3008</strain>
    </source>
</reference>
<dbReference type="PANTHER" id="PTHR21660">
    <property type="entry name" value="THIOESTERASE SUPERFAMILY MEMBER-RELATED"/>
    <property type="match status" value="1"/>
</dbReference>
<protein>
    <recommendedName>
        <fullName evidence="3">Thioesterase domain-containing protein</fullName>
    </recommendedName>
</protein>
<gene>
    <name evidence="4" type="ORF">EMCG_07526</name>
</gene>
<feature type="domain" description="Thioesterase" evidence="3">
    <location>
        <begin position="62"/>
        <end position="141"/>
    </location>
</feature>
<proteinExistence type="inferred from homology"/>
<evidence type="ECO:0000256" key="1">
    <source>
        <dbReference type="ARBA" id="ARBA00008324"/>
    </source>
</evidence>